<organism evidence="2 3">
    <name type="scientific">Portunus trituberculatus</name>
    <name type="common">Swimming crab</name>
    <name type="synonym">Neptunus trituberculatus</name>
    <dbReference type="NCBI Taxonomy" id="210409"/>
    <lineage>
        <taxon>Eukaryota</taxon>
        <taxon>Metazoa</taxon>
        <taxon>Ecdysozoa</taxon>
        <taxon>Arthropoda</taxon>
        <taxon>Crustacea</taxon>
        <taxon>Multicrustacea</taxon>
        <taxon>Malacostraca</taxon>
        <taxon>Eumalacostraca</taxon>
        <taxon>Eucarida</taxon>
        <taxon>Decapoda</taxon>
        <taxon>Pleocyemata</taxon>
        <taxon>Brachyura</taxon>
        <taxon>Eubrachyura</taxon>
        <taxon>Portunoidea</taxon>
        <taxon>Portunidae</taxon>
        <taxon>Portuninae</taxon>
        <taxon>Portunus</taxon>
    </lineage>
</organism>
<evidence type="ECO:0000313" key="3">
    <source>
        <dbReference type="Proteomes" id="UP000324222"/>
    </source>
</evidence>
<feature type="region of interest" description="Disordered" evidence="1">
    <location>
        <begin position="1"/>
        <end position="34"/>
    </location>
</feature>
<proteinExistence type="predicted"/>
<dbReference type="AlphaFoldDB" id="A0A5B7E882"/>
<accession>A0A5B7E882</accession>
<name>A0A5B7E882_PORTR</name>
<evidence type="ECO:0000313" key="2">
    <source>
        <dbReference type="EMBL" id="MPC30290.1"/>
    </source>
</evidence>
<gene>
    <name evidence="2" type="ORF">E2C01_023552</name>
</gene>
<reference evidence="2 3" key="1">
    <citation type="submission" date="2019-05" db="EMBL/GenBank/DDBJ databases">
        <title>Another draft genome of Portunus trituberculatus and its Hox gene families provides insights of decapod evolution.</title>
        <authorList>
            <person name="Jeong J.-H."/>
            <person name="Song I."/>
            <person name="Kim S."/>
            <person name="Choi T."/>
            <person name="Kim D."/>
            <person name="Ryu S."/>
            <person name="Kim W."/>
        </authorList>
    </citation>
    <scope>NUCLEOTIDE SEQUENCE [LARGE SCALE GENOMIC DNA]</scope>
    <source>
        <tissue evidence="2">Muscle</tissue>
    </source>
</reference>
<keyword evidence="3" id="KW-1185">Reference proteome</keyword>
<sequence length="214" mass="22754">MEEEEEKEGEEGVGICKQNDDGDDGDDDDDGGGGDGGEFRFFLSRTLYSFLRASLWVAAAAAAAAATLPGRYRDQWSGQAALRFASQVDPPVPSLMAVSLLGITLGARAAVHLGMAQFGPSNVFAVHQNAISVTEKCLSNTRSGLQGLVTQGREGSGQGWEAGGQPRAKEADRLTPAPPSLHPHPLLRFTFPLSYILVEKSDVGRRLGSRMIVV</sequence>
<feature type="compositionally biased region" description="Acidic residues" evidence="1">
    <location>
        <begin position="21"/>
        <end position="32"/>
    </location>
</feature>
<dbReference type="Proteomes" id="UP000324222">
    <property type="component" value="Unassembled WGS sequence"/>
</dbReference>
<evidence type="ECO:0000256" key="1">
    <source>
        <dbReference type="SAM" id="MobiDB-lite"/>
    </source>
</evidence>
<feature type="region of interest" description="Disordered" evidence="1">
    <location>
        <begin position="151"/>
        <end position="181"/>
    </location>
</feature>
<protein>
    <submittedName>
        <fullName evidence="2">Uncharacterized protein</fullName>
    </submittedName>
</protein>
<feature type="compositionally biased region" description="Acidic residues" evidence="1">
    <location>
        <begin position="1"/>
        <end position="11"/>
    </location>
</feature>
<comment type="caution">
    <text evidence="2">The sequence shown here is derived from an EMBL/GenBank/DDBJ whole genome shotgun (WGS) entry which is preliminary data.</text>
</comment>
<dbReference type="EMBL" id="VSRR010002225">
    <property type="protein sequence ID" value="MPC30290.1"/>
    <property type="molecule type" value="Genomic_DNA"/>
</dbReference>